<evidence type="ECO:0000313" key="3">
    <source>
        <dbReference type="Proteomes" id="UP000463975"/>
    </source>
</evidence>
<accession>A0A6P1NGT4</accession>
<dbReference type="SUPFAM" id="SSF54909">
    <property type="entry name" value="Dimeric alpha+beta barrel"/>
    <property type="match status" value="1"/>
</dbReference>
<evidence type="ECO:0000313" key="2">
    <source>
        <dbReference type="EMBL" id="QHI96107.1"/>
    </source>
</evidence>
<dbReference type="Proteomes" id="UP000463975">
    <property type="component" value="Chromosome"/>
</dbReference>
<sequence>MYIAMNRFKVKIGNEDAFETRWLNRDILLKSCLGFISFQFLRGPQNAEYTLYVSHTLWETYDDFCNWTKSDAFKEAHIKAGQSERLTISPPTFEGFDILQTVTRRVI</sequence>
<dbReference type="PANTHER" id="PTHR34474">
    <property type="entry name" value="SIGNAL TRANSDUCTION PROTEIN TRAP"/>
    <property type="match status" value="1"/>
</dbReference>
<organism evidence="2 3">
    <name type="scientific">Aristophania vespae</name>
    <dbReference type="NCBI Taxonomy" id="2697033"/>
    <lineage>
        <taxon>Bacteria</taxon>
        <taxon>Pseudomonadati</taxon>
        <taxon>Pseudomonadota</taxon>
        <taxon>Alphaproteobacteria</taxon>
        <taxon>Acetobacterales</taxon>
        <taxon>Acetobacteraceae</taxon>
        <taxon>Aristophania</taxon>
    </lineage>
</organism>
<dbReference type="EMBL" id="CP047652">
    <property type="protein sequence ID" value="QHI96107.1"/>
    <property type="molecule type" value="Genomic_DNA"/>
</dbReference>
<keyword evidence="2" id="KW-0503">Monooxygenase</keyword>
<dbReference type="PANTHER" id="PTHR34474:SF2">
    <property type="entry name" value="SIGNAL TRANSDUCTION PROTEIN TRAP"/>
    <property type="match status" value="1"/>
</dbReference>
<dbReference type="Gene3D" id="3.30.70.100">
    <property type="match status" value="1"/>
</dbReference>
<dbReference type="GO" id="GO:0004497">
    <property type="term" value="F:monooxygenase activity"/>
    <property type="evidence" value="ECO:0007669"/>
    <property type="project" value="UniProtKB-KW"/>
</dbReference>
<evidence type="ECO:0000259" key="1">
    <source>
        <dbReference type="PROSITE" id="PS51725"/>
    </source>
</evidence>
<dbReference type="RefSeq" id="WP_160619180.1">
    <property type="nucleotide sequence ID" value="NZ_CP047652.1"/>
</dbReference>
<keyword evidence="2" id="KW-0560">Oxidoreductase</keyword>
<feature type="domain" description="ABM" evidence="1">
    <location>
        <begin position="2"/>
        <end position="96"/>
    </location>
</feature>
<dbReference type="InterPro" id="IPR050404">
    <property type="entry name" value="Heme-degrading_MO"/>
</dbReference>
<dbReference type="PROSITE" id="PS51725">
    <property type="entry name" value="ABM"/>
    <property type="match status" value="1"/>
</dbReference>
<protein>
    <submittedName>
        <fullName evidence="2">Antibiotic biosynthesis monooxygenase</fullName>
    </submittedName>
</protein>
<name>A0A6P1NGT4_9PROT</name>
<dbReference type="InterPro" id="IPR007138">
    <property type="entry name" value="ABM_dom"/>
</dbReference>
<reference evidence="2 3" key="1">
    <citation type="submission" date="2020-01" db="EMBL/GenBank/DDBJ databases">
        <title>Genome sequencing of strain KACC 21507.</title>
        <authorList>
            <person name="Heo J."/>
            <person name="Kim S.-J."/>
            <person name="Kim J.-S."/>
            <person name="Hong S.-B."/>
            <person name="Kwon S.-W."/>
        </authorList>
    </citation>
    <scope>NUCLEOTIDE SEQUENCE [LARGE SCALE GENOMIC DNA]</scope>
    <source>
        <strain evidence="2 3">KACC 21507</strain>
    </source>
</reference>
<keyword evidence="3" id="KW-1185">Reference proteome</keyword>
<gene>
    <name evidence="2" type="ORF">GT348_07530</name>
</gene>
<dbReference type="InterPro" id="IPR011008">
    <property type="entry name" value="Dimeric_a/b-barrel"/>
</dbReference>
<dbReference type="AlphaFoldDB" id="A0A6P1NGT4"/>
<dbReference type="Pfam" id="PF03992">
    <property type="entry name" value="ABM"/>
    <property type="match status" value="1"/>
</dbReference>
<proteinExistence type="predicted"/>
<dbReference type="KEGG" id="bomb:GT348_07530"/>